<feature type="transmembrane region" description="Helical" evidence="6">
    <location>
        <begin position="12"/>
        <end position="31"/>
    </location>
</feature>
<proteinExistence type="predicted"/>
<dbReference type="Gene3D" id="1.20.1720.10">
    <property type="entry name" value="Multidrug resistance protein D"/>
    <property type="match status" value="1"/>
</dbReference>
<feature type="transmembrane region" description="Helical" evidence="6">
    <location>
        <begin position="242"/>
        <end position="260"/>
    </location>
</feature>
<dbReference type="EMBL" id="VIGH01000005">
    <property type="protein sequence ID" value="TQF68660.1"/>
    <property type="molecule type" value="Genomic_DNA"/>
</dbReference>
<dbReference type="PANTHER" id="PTHR42718:SF9">
    <property type="entry name" value="MAJOR FACILITATOR SUPERFAMILY MULTIDRUG TRANSPORTER MFSC"/>
    <property type="match status" value="1"/>
</dbReference>
<feature type="transmembrane region" description="Helical" evidence="6">
    <location>
        <begin position="143"/>
        <end position="165"/>
    </location>
</feature>
<evidence type="ECO:0000256" key="3">
    <source>
        <dbReference type="ARBA" id="ARBA00022692"/>
    </source>
</evidence>
<keyword evidence="4 6" id="KW-1133">Transmembrane helix</keyword>
<dbReference type="Pfam" id="PF07690">
    <property type="entry name" value="MFS_1"/>
    <property type="match status" value="1"/>
</dbReference>
<dbReference type="SUPFAM" id="SSF103473">
    <property type="entry name" value="MFS general substrate transporter"/>
    <property type="match status" value="1"/>
</dbReference>
<feature type="transmembrane region" description="Helical" evidence="6">
    <location>
        <begin position="289"/>
        <end position="310"/>
    </location>
</feature>
<feature type="transmembrane region" description="Helical" evidence="6">
    <location>
        <begin position="351"/>
        <end position="370"/>
    </location>
</feature>
<dbReference type="InterPro" id="IPR036259">
    <property type="entry name" value="MFS_trans_sf"/>
</dbReference>
<feature type="domain" description="Major facilitator superfamily (MFS) profile" evidence="7">
    <location>
        <begin position="18"/>
        <end position="532"/>
    </location>
</feature>
<evidence type="ECO:0000256" key="5">
    <source>
        <dbReference type="ARBA" id="ARBA00023136"/>
    </source>
</evidence>
<keyword evidence="5 6" id="KW-0472">Membrane</keyword>
<dbReference type="InterPro" id="IPR011701">
    <property type="entry name" value="MFS"/>
</dbReference>
<dbReference type="OrthoDB" id="5315310at2"/>
<evidence type="ECO:0000256" key="1">
    <source>
        <dbReference type="ARBA" id="ARBA00004651"/>
    </source>
</evidence>
<feature type="transmembrane region" description="Helical" evidence="6">
    <location>
        <begin position="376"/>
        <end position="402"/>
    </location>
</feature>
<feature type="transmembrane region" description="Helical" evidence="6">
    <location>
        <begin position="423"/>
        <end position="448"/>
    </location>
</feature>
<keyword evidence="9" id="KW-1185">Reference proteome</keyword>
<name>A0A541B8K7_9NOCA</name>
<gene>
    <name evidence="8" type="ORF">FK531_12655</name>
</gene>
<dbReference type="CDD" id="cd17321">
    <property type="entry name" value="MFS_MMR_MDR_like"/>
    <property type="match status" value="1"/>
</dbReference>
<organism evidence="8 9">
    <name type="scientific">Rhodococcus spelaei</name>
    <dbReference type="NCBI Taxonomy" id="2546320"/>
    <lineage>
        <taxon>Bacteria</taxon>
        <taxon>Bacillati</taxon>
        <taxon>Actinomycetota</taxon>
        <taxon>Actinomycetes</taxon>
        <taxon>Mycobacteriales</taxon>
        <taxon>Nocardiaceae</taxon>
        <taxon>Rhodococcus</taxon>
    </lineage>
</organism>
<reference evidence="8 9" key="1">
    <citation type="submission" date="2019-06" db="EMBL/GenBank/DDBJ databases">
        <title>Rhodococcus spaelei sp. nov., isolated from a cave.</title>
        <authorList>
            <person name="Lee S.D."/>
        </authorList>
    </citation>
    <scope>NUCLEOTIDE SEQUENCE [LARGE SCALE GENOMIC DNA]</scope>
    <source>
        <strain evidence="8 9">C9-5</strain>
    </source>
</reference>
<keyword evidence="2" id="KW-0813">Transport</keyword>
<feature type="transmembrane region" description="Helical" evidence="6">
    <location>
        <begin position="51"/>
        <end position="72"/>
    </location>
</feature>
<feature type="transmembrane region" description="Helical" evidence="6">
    <location>
        <begin position="84"/>
        <end position="103"/>
    </location>
</feature>
<dbReference type="PANTHER" id="PTHR42718">
    <property type="entry name" value="MAJOR FACILITATOR SUPERFAMILY MULTIDRUG TRANSPORTER MFSC"/>
    <property type="match status" value="1"/>
</dbReference>
<dbReference type="PROSITE" id="PS50850">
    <property type="entry name" value="MFS"/>
    <property type="match status" value="1"/>
</dbReference>
<sequence>MSADSRGPAPTRTGTGLILPVLGASQFLMTLDSSVMNVSMASVAADLDTTITGIQTAITLYTLVMATLMITGGKIGTILGRRQTFALGLIVYAIGSTTTALAPNLPVLLVGWSFLEGVGAALIMPAIVALVAANFPAERRPAAYGLIAAAGAMAVAAGPLIGGAVTTFASWRYVFAGEAAIVAAILLVLRRIADVPPQRVRLDLLGSALSVLGLGLVVFGVLRSSEWGWVLPRPGTTVLLGLSPVFWLILGGLLVTYAFLRWETHLSQTDGRPLLDVTLLRNRQLTGGLTMFLAQFMIQAGVFFAVPLFLSVVLELSALDTGIRLLPLSAALLVAAAGIPKMWPHASPRLVVRIGLGAMLVGIVILAAGMDPGANAGVVAIPMLLMGIGLGALASQLGAITVSAVPDDKSPEVGGLQNTATNLGASLGTALIGSVLIATLGTSVLAGIEGNPAVPASVQAQATTELSGGVPFLSDTQLRAALDQASVPAATTDAVVEVNAQARLDALRVAFALAALLTAGALLASGRIPRLPASA</sequence>
<evidence type="ECO:0000256" key="6">
    <source>
        <dbReference type="SAM" id="Phobius"/>
    </source>
</evidence>
<dbReference type="AlphaFoldDB" id="A0A541B8K7"/>
<evidence type="ECO:0000256" key="2">
    <source>
        <dbReference type="ARBA" id="ARBA00022448"/>
    </source>
</evidence>
<comment type="subcellular location">
    <subcellularLocation>
        <location evidence="1">Cell membrane</location>
        <topology evidence="1">Multi-pass membrane protein</topology>
    </subcellularLocation>
</comment>
<dbReference type="GO" id="GO:0005886">
    <property type="term" value="C:plasma membrane"/>
    <property type="evidence" value="ECO:0007669"/>
    <property type="project" value="UniProtKB-SubCell"/>
</dbReference>
<dbReference type="Gene3D" id="1.20.1250.20">
    <property type="entry name" value="MFS general substrate transporter like domains"/>
    <property type="match status" value="1"/>
</dbReference>
<protein>
    <submittedName>
        <fullName evidence="8">MFS transporter</fullName>
    </submittedName>
</protein>
<dbReference type="GO" id="GO:0022857">
    <property type="term" value="F:transmembrane transporter activity"/>
    <property type="evidence" value="ECO:0007669"/>
    <property type="project" value="InterPro"/>
</dbReference>
<dbReference type="InterPro" id="IPR020846">
    <property type="entry name" value="MFS_dom"/>
</dbReference>
<evidence type="ECO:0000313" key="9">
    <source>
        <dbReference type="Proteomes" id="UP000316256"/>
    </source>
</evidence>
<evidence type="ECO:0000256" key="4">
    <source>
        <dbReference type="ARBA" id="ARBA00022989"/>
    </source>
</evidence>
<dbReference type="RefSeq" id="WP_142099831.1">
    <property type="nucleotide sequence ID" value="NZ_VIGH01000005.1"/>
</dbReference>
<feature type="transmembrane region" description="Helical" evidence="6">
    <location>
        <begin position="506"/>
        <end position="524"/>
    </location>
</feature>
<feature type="transmembrane region" description="Helical" evidence="6">
    <location>
        <begin position="322"/>
        <end position="339"/>
    </location>
</feature>
<evidence type="ECO:0000313" key="8">
    <source>
        <dbReference type="EMBL" id="TQF68660.1"/>
    </source>
</evidence>
<feature type="transmembrane region" description="Helical" evidence="6">
    <location>
        <begin position="109"/>
        <end position="131"/>
    </location>
</feature>
<keyword evidence="3 6" id="KW-0812">Transmembrane</keyword>
<feature type="transmembrane region" description="Helical" evidence="6">
    <location>
        <begin position="202"/>
        <end position="222"/>
    </location>
</feature>
<dbReference type="Proteomes" id="UP000316256">
    <property type="component" value="Unassembled WGS sequence"/>
</dbReference>
<accession>A0A541B8K7</accession>
<evidence type="ECO:0000259" key="7">
    <source>
        <dbReference type="PROSITE" id="PS50850"/>
    </source>
</evidence>
<feature type="transmembrane region" description="Helical" evidence="6">
    <location>
        <begin position="171"/>
        <end position="190"/>
    </location>
</feature>
<comment type="caution">
    <text evidence="8">The sequence shown here is derived from an EMBL/GenBank/DDBJ whole genome shotgun (WGS) entry which is preliminary data.</text>
</comment>
<dbReference type="PRINTS" id="PR01036">
    <property type="entry name" value="TCRTETB"/>
</dbReference>